<keyword evidence="2" id="KW-1185">Reference proteome</keyword>
<proteinExistence type="predicted"/>
<dbReference type="EMBL" id="QSID01000003">
    <property type="protein sequence ID" value="RHC66944.1"/>
    <property type="molecule type" value="Genomic_DNA"/>
</dbReference>
<accession>A0A414B825</accession>
<evidence type="ECO:0000313" key="1">
    <source>
        <dbReference type="EMBL" id="RHC66944.1"/>
    </source>
</evidence>
<protein>
    <recommendedName>
        <fullName evidence="3">Peptidase C39-like domain-containing protein</fullName>
    </recommendedName>
</protein>
<dbReference type="RefSeq" id="WP_118380598.1">
    <property type="nucleotide sequence ID" value="NZ_CABJFJ010000003.1"/>
</dbReference>
<evidence type="ECO:0008006" key="3">
    <source>
        <dbReference type="Google" id="ProtNLM"/>
    </source>
</evidence>
<evidence type="ECO:0000313" key="2">
    <source>
        <dbReference type="Proteomes" id="UP000284621"/>
    </source>
</evidence>
<comment type="caution">
    <text evidence="1">The sequence shown here is derived from an EMBL/GenBank/DDBJ whole genome shotgun (WGS) entry which is preliminary data.</text>
</comment>
<organism evidence="1 2">
    <name type="scientific">Anaerobutyricum hallii</name>
    <dbReference type="NCBI Taxonomy" id="39488"/>
    <lineage>
        <taxon>Bacteria</taxon>
        <taxon>Bacillati</taxon>
        <taxon>Bacillota</taxon>
        <taxon>Clostridia</taxon>
        <taxon>Lachnospirales</taxon>
        <taxon>Lachnospiraceae</taxon>
        <taxon>Anaerobutyricum</taxon>
    </lineage>
</organism>
<gene>
    <name evidence="1" type="ORF">DW833_03650</name>
</gene>
<dbReference type="AlphaFoldDB" id="A0A414B825"/>
<sequence length="174" mass="20207">MRIVATKNRKRKKKFPWRIVLDNGRQISVPSQYNFKSDFIRTHGCSLVAFYMALRYKGIKKNMQQCLAYCRKKLKRGAKYPLTEIARGINMICPGKPAVYHKSMSNDKLEVHLKKGHMILFEEGSPIHTVVLLRDLKTGKVWRFSDGCKNVTTVEKENKKKCTNEKYKGIVIVK</sequence>
<dbReference type="Proteomes" id="UP000284621">
    <property type="component" value="Unassembled WGS sequence"/>
</dbReference>
<reference evidence="1 2" key="1">
    <citation type="submission" date="2018-08" db="EMBL/GenBank/DDBJ databases">
        <title>A genome reference for cultivated species of the human gut microbiota.</title>
        <authorList>
            <person name="Zou Y."/>
            <person name="Xue W."/>
            <person name="Luo G."/>
        </authorList>
    </citation>
    <scope>NUCLEOTIDE SEQUENCE [LARGE SCALE GENOMIC DNA]</scope>
    <source>
        <strain evidence="1 2">AM34-3LB</strain>
    </source>
</reference>
<name>A0A414B825_9FIRM</name>